<dbReference type="KEGG" id="smo:SELMODRAFT_423259"/>
<dbReference type="Proteomes" id="UP000001514">
    <property type="component" value="Unassembled WGS sequence"/>
</dbReference>
<dbReference type="Gramene" id="EFJ14958">
    <property type="protein sequence ID" value="EFJ14958"/>
    <property type="gene ID" value="SELMODRAFT_423259"/>
</dbReference>
<sequence length="126" mass="14796">MSKHTKLQALTRLREVGWIEELMQQLDRCKPYAELHYDLLFVVPENIYVEVGNFIYVEVGNEIHEFEAGDSSRERYHEIRDELERLHSRMKATYRIQTGWKSLAIALALVATLDQFVRTITLLLSS</sequence>
<evidence type="ECO:0000313" key="2">
    <source>
        <dbReference type="Proteomes" id="UP000001514"/>
    </source>
</evidence>
<reference evidence="1 2" key="1">
    <citation type="journal article" date="2011" name="Science">
        <title>The Selaginella genome identifies genetic changes associated with the evolution of vascular plants.</title>
        <authorList>
            <person name="Banks J.A."/>
            <person name="Nishiyama T."/>
            <person name="Hasebe M."/>
            <person name="Bowman J.L."/>
            <person name="Gribskov M."/>
            <person name="dePamphilis C."/>
            <person name="Albert V.A."/>
            <person name="Aono N."/>
            <person name="Aoyama T."/>
            <person name="Ambrose B.A."/>
            <person name="Ashton N.W."/>
            <person name="Axtell M.J."/>
            <person name="Barker E."/>
            <person name="Barker M.S."/>
            <person name="Bennetzen J.L."/>
            <person name="Bonawitz N.D."/>
            <person name="Chapple C."/>
            <person name="Cheng C."/>
            <person name="Correa L.G."/>
            <person name="Dacre M."/>
            <person name="DeBarry J."/>
            <person name="Dreyer I."/>
            <person name="Elias M."/>
            <person name="Engstrom E.M."/>
            <person name="Estelle M."/>
            <person name="Feng L."/>
            <person name="Finet C."/>
            <person name="Floyd S.K."/>
            <person name="Frommer W.B."/>
            <person name="Fujita T."/>
            <person name="Gramzow L."/>
            <person name="Gutensohn M."/>
            <person name="Harholt J."/>
            <person name="Hattori M."/>
            <person name="Heyl A."/>
            <person name="Hirai T."/>
            <person name="Hiwatashi Y."/>
            <person name="Ishikawa M."/>
            <person name="Iwata M."/>
            <person name="Karol K.G."/>
            <person name="Koehler B."/>
            <person name="Kolukisaoglu U."/>
            <person name="Kubo M."/>
            <person name="Kurata T."/>
            <person name="Lalonde S."/>
            <person name="Li K."/>
            <person name="Li Y."/>
            <person name="Litt A."/>
            <person name="Lyons E."/>
            <person name="Manning G."/>
            <person name="Maruyama T."/>
            <person name="Michael T.P."/>
            <person name="Mikami K."/>
            <person name="Miyazaki S."/>
            <person name="Morinaga S."/>
            <person name="Murata T."/>
            <person name="Mueller-Roeber B."/>
            <person name="Nelson D.R."/>
            <person name="Obara M."/>
            <person name="Oguri Y."/>
            <person name="Olmstead R.G."/>
            <person name="Onodera N."/>
            <person name="Petersen B.L."/>
            <person name="Pils B."/>
            <person name="Prigge M."/>
            <person name="Rensing S.A."/>
            <person name="Riano-Pachon D.M."/>
            <person name="Roberts A.W."/>
            <person name="Sato Y."/>
            <person name="Scheller H.V."/>
            <person name="Schulz B."/>
            <person name="Schulz C."/>
            <person name="Shakirov E.V."/>
            <person name="Shibagaki N."/>
            <person name="Shinohara N."/>
            <person name="Shippen D.E."/>
            <person name="Soerensen I."/>
            <person name="Sotooka R."/>
            <person name="Sugimoto N."/>
            <person name="Sugita M."/>
            <person name="Sumikawa N."/>
            <person name="Tanurdzic M."/>
            <person name="Theissen G."/>
            <person name="Ulvskov P."/>
            <person name="Wakazuki S."/>
            <person name="Weng J.K."/>
            <person name="Willats W.W."/>
            <person name="Wipf D."/>
            <person name="Wolf P.G."/>
            <person name="Yang L."/>
            <person name="Zimmer A.D."/>
            <person name="Zhu Q."/>
            <person name="Mitros T."/>
            <person name="Hellsten U."/>
            <person name="Loque D."/>
            <person name="Otillar R."/>
            <person name="Salamov A."/>
            <person name="Schmutz J."/>
            <person name="Shapiro H."/>
            <person name="Lindquist E."/>
            <person name="Lucas S."/>
            <person name="Rokhsar D."/>
            <person name="Grigoriev I.V."/>
        </authorList>
    </citation>
    <scope>NUCLEOTIDE SEQUENCE [LARGE SCALE GENOMIC DNA]</scope>
</reference>
<keyword evidence="2" id="KW-1185">Reference proteome</keyword>
<dbReference type="InParanoid" id="D8SL34"/>
<dbReference type="AlphaFoldDB" id="D8SL34"/>
<accession>D8SL34</accession>
<dbReference type="EMBL" id="GL377625">
    <property type="protein sequence ID" value="EFJ14958.1"/>
    <property type="molecule type" value="Genomic_DNA"/>
</dbReference>
<dbReference type="HOGENOM" id="CLU_1985449_0_0_1"/>
<organism evidence="2">
    <name type="scientific">Selaginella moellendorffii</name>
    <name type="common">Spikemoss</name>
    <dbReference type="NCBI Taxonomy" id="88036"/>
    <lineage>
        <taxon>Eukaryota</taxon>
        <taxon>Viridiplantae</taxon>
        <taxon>Streptophyta</taxon>
        <taxon>Embryophyta</taxon>
        <taxon>Tracheophyta</taxon>
        <taxon>Lycopodiopsida</taxon>
        <taxon>Selaginellales</taxon>
        <taxon>Selaginellaceae</taxon>
        <taxon>Selaginella</taxon>
    </lineage>
</organism>
<gene>
    <name evidence="1" type="ORF">SELMODRAFT_423259</name>
</gene>
<name>D8SL34_SELML</name>
<protein>
    <submittedName>
        <fullName evidence="1">Uncharacterized protein</fullName>
    </submittedName>
</protein>
<evidence type="ECO:0000313" key="1">
    <source>
        <dbReference type="EMBL" id="EFJ14958.1"/>
    </source>
</evidence>
<proteinExistence type="predicted"/>